<dbReference type="OrthoDB" id="191706at2759"/>
<dbReference type="AlphaFoldDB" id="A0A401RLW6"/>
<name>A0A401RLW6_CHIPU</name>
<evidence type="ECO:0000256" key="9">
    <source>
        <dbReference type="ARBA" id="ARBA00023006"/>
    </source>
</evidence>
<keyword evidence="12" id="KW-0968">Cytoplasmic vesicle</keyword>
<comment type="similarity">
    <text evidence="4">Belongs to the DRAM/TMEM150 family.</text>
</comment>
<evidence type="ECO:0000256" key="13">
    <source>
        <dbReference type="ARBA" id="ARBA00045144"/>
    </source>
</evidence>
<proteinExistence type="inferred from homology"/>
<evidence type="ECO:0000313" key="17">
    <source>
        <dbReference type="Proteomes" id="UP000287033"/>
    </source>
</evidence>
<accession>A0A401RLW6</accession>
<keyword evidence="8 14" id="KW-1133">Transmembrane helix</keyword>
<dbReference type="GO" id="GO:0006914">
    <property type="term" value="P:autophagy"/>
    <property type="evidence" value="ECO:0007669"/>
    <property type="project" value="UniProtKB-KW"/>
</dbReference>
<feature type="transmembrane region" description="Helical" evidence="14">
    <location>
        <begin position="64"/>
        <end position="87"/>
    </location>
</feature>
<reference evidence="16 17" key="1">
    <citation type="journal article" date="2018" name="Nat. Ecol. Evol.">
        <title>Shark genomes provide insights into elasmobranch evolution and the origin of vertebrates.</title>
        <authorList>
            <person name="Hara Y"/>
            <person name="Yamaguchi K"/>
            <person name="Onimaru K"/>
            <person name="Kadota M"/>
            <person name="Koyanagi M"/>
            <person name="Keeley SD"/>
            <person name="Tatsumi K"/>
            <person name="Tanaka K"/>
            <person name="Motone F"/>
            <person name="Kageyama Y"/>
            <person name="Nozu R"/>
            <person name="Adachi N"/>
            <person name="Nishimura O"/>
            <person name="Nakagawa R"/>
            <person name="Tanegashima C"/>
            <person name="Kiyatake I"/>
            <person name="Matsumoto R"/>
            <person name="Murakumo K"/>
            <person name="Nishida K"/>
            <person name="Terakita A"/>
            <person name="Kuratani S"/>
            <person name="Sato K"/>
            <person name="Hyodo S Kuraku.S."/>
        </authorList>
    </citation>
    <scope>NUCLEOTIDE SEQUENCE [LARGE SCALE GENOMIC DNA]</scope>
</reference>
<evidence type="ECO:0000256" key="8">
    <source>
        <dbReference type="ARBA" id="ARBA00022989"/>
    </source>
</evidence>
<dbReference type="GO" id="GO:0010008">
    <property type="term" value="C:endosome membrane"/>
    <property type="evidence" value="ECO:0007669"/>
    <property type="project" value="UniProtKB-SubCell"/>
</dbReference>
<evidence type="ECO:0000256" key="5">
    <source>
        <dbReference type="ARBA" id="ARBA00022475"/>
    </source>
</evidence>
<organism evidence="16 17">
    <name type="scientific">Chiloscyllium punctatum</name>
    <name type="common">Brownbanded bambooshark</name>
    <name type="synonym">Hemiscyllium punctatum</name>
    <dbReference type="NCBI Taxonomy" id="137246"/>
    <lineage>
        <taxon>Eukaryota</taxon>
        <taxon>Metazoa</taxon>
        <taxon>Chordata</taxon>
        <taxon>Craniata</taxon>
        <taxon>Vertebrata</taxon>
        <taxon>Chondrichthyes</taxon>
        <taxon>Elasmobranchii</taxon>
        <taxon>Galeomorphii</taxon>
        <taxon>Galeoidea</taxon>
        <taxon>Orectolobiformes</taxon>
        <taxon>Hemiscylliidae</taxon>
        <taxon>Chiloscyllium</taxon>
    </lineage>
</organism>
<comment type="subcellular location">
    <subcellularLocation>
        <location evidence="3">Cell membrane</location>
        <topology evidence="3">Multi-pass membrane protein</topology>
    </subcellularLocation>
    <subcellularLocation>
        <location evidence="2">Cytoplasmic vesicle</location>
        <location evidence="2">Autophagosome membrane</location>
        <topology evidence="2">Multi-pass membrane protein</topology>
    </subcellularLocation>
    <subcellularLocation>
        <location evidence="1">Endosome membrane</location>
        <topology evidence="1">Multi-pass membrane protein</topology>
    </subcellularLocation>
</comment>
<keyword evidence="7" id="KW-0967">Endosome</keyword>
<comment type="function">
    <text evidence="13">Modulator of macroautophagy that causes accumulation of autophagosomes under basal conditions and enhances autophagic flux. Represses cell death and promotes long-term clonogenic survival of cells grown in the absence of glucose in a macroautophagy-independent manner. May have some role in extracellular matrix engulfment or growth factor receptor recycling, both of which can modulate cell survival.</text>
</comment>
<sequence>MVRFGIAVANGSVNITVEFPYISVCGAEPPQSCIFGQVMNVGSFLVIWVCVIRYQQVIDYGYQSVLNIVSLVTGCLCAIGGSLVGNFQTVNQIHVHLVGAFLAFFIGNLYFWLQVGLTYKITPRRGGKWMGVIRIICCLICTACLILLPVLHFWKRRSGAAICEWIAAMVLLLLFGLFAVDFRHIDGQCFQVVREKARIQNSTTTLEL</sequence>
<dbReference type="GO" id="GO:0005886">
    <property type="term" value="C:plasma membrane"/>
    <property type="evidence" value="ECO:0007669"/>
    <property type="project" value="UniProtKB-SubCell"/>
</dbReference>
<gene>
    <name evidence="16" type="ORF">chiPu_0020973</name>
</gene>
<comment type="caution">
    <text evidence="16">The sequence shown here is derived from an EMBL/GenBank/DDBJ whole genome shotgun (WGS) entry which is preliminary data.</text>
</comment>
<dbReference type="PANTHER" id="PTHR21324:SF3">
    <property type="entry name" value="MODULATOR OF MACROAUTOPHAGY TMEM150B"/>
    <property type="match status" value="1"/>
</dbReference>
<evidence type="ECO:0000256" key="11">
    <source>
        <dbReference type="ARBA" id="ARBA00023180"/>
    </source>
</evidence>
<dbReference type="InterPro" id="IPR019402">
    <property type="entry name" value="CWH43_N"/>
</dbReference>
<keyword evidence="5" id="KW-1003">Cell membrane</keyword>
<feature type="transmembrane region" description="Helical" evidence="14">
    <location>
        <begin position="159"/>
        <end position="180"/>
    </location>
</feature>
<keyword evidence="11" id="KW-0325">Glycoprotein</keyword>
<evidence type="ECO:0000256" key="2">
    <source>
        <dbReference type="ARBA" id="ARBA00004542"/>
    </source>
</evidence>
<keyword evidence="17" id="KW-1185">Reference proteome</keyword>
<evidence type="ECO:0000256" key="3">
    <source>
        <dbReference type="ARBA" id="ARBA00004651"/>
    </source>
</evidence>
<dbReference type="OMA" id="WVCVIRY"/>
<dbReference type="GO" id="GO:0000421">
    <property type="term" value="C:autophagosome membrane"/>
    <property type="evidence" value="ECO:0007669"/>
    <property type="project" value="UniProtKB-SubCell"/>
</dbReference>
<keyword evidence="6 14" id="KW-0812">Transmembrane</keyword>
<evidence type="ECO:0000256" key="4">
    <source>
        <dbReference type="ARBA" id="ARBA00006565"/>
    </source>
</evidence>
<evidence type="ECO:0000259" key="15">
    <source>
        <dbReference type="Pfam" id="PF10277"/>
    </source>
</evidence>
<dbReference type="InterPro" id="IPR050911">
    <property type="entry name" value="DRAM/TMEM150_Autophagy_Mod"/>
</dbReference>
<dbReference type="PANTHER" id="PTHR21324">
    <property type="entry name" value="FASTING-INDUCIBLE INTEGRAL MEMBRANE PROTEIN TM6P1-RELATED"/>
    <property type="match status" value="1"/>
</dbReference>
<evidence type="ECO:0000256" key="12">
    <source>
        <dbReference type="ARBA" id="ARBA00023329"/>
    </source>
</evidence>
<evidence type="ECO:0000313" key="16">
    <source>
        <dbReference type="EMBL" id="GCC19128.1"/>
    </source>
</evidence>
<keyword evidence="10 14" id="KW-0472">Membrane</keyword>
<keyword evidence="9" id="KW-0072">Autophagy</keyword>
<dbReference type="Pfam" id="PF10277">
    <property type="entry name" value="Frag1"/>
    <property type="match status" value="1"/>
</dbReference>
<feature type="transmembrane region" description="Helical" evidence="14">
    <location>
        <begin position="34"/>
        <end position="52"/>
    </location>
</feature>
<dbReference type="STRING" id="137246.A0A401RLW6"/>
<evidence type="ECO:0000256" key="6">
    <source>
        <dbReference type="ARBA" id="ARBA00022692"/>
    </source>
</evidence>
<protein>
    <recommendedName>
        <fullName evidence="15">CWH43-like N-terminal domain-containing protein</fullName>
    </recommendedName>
</protein>
<evidence type="ECO:0000256" key="14">
    <source>
        <dbReference type="SAM" id="Phobius"/>
    </source>
</evidence>
<feature type="domain" description="CWH43-like N-terminal" evidence="15">
    <location>
        <begin position="4"/>
        <end position="185"/>
    </location>
</feature>
<evidence type="ECO:0000256" key="7">
    <source>
        <dbReference type="ARBA" id="ARBA00022753"/>
    </source>
</evidence>
<feature type="transmembrane region" description="Helical" evidence="14">
    <location>
        <begin position="132"/>
        <end position="153"/>
    </location>
</feature>
<feature type="transmembrane region" description="Helical" evidence="14">
    <location>
        <begin position="93"/>
        <end position="111"/>
    </location>
</feature>
<evidence type="ECO:0000256" key="1">
    <source>
        <dbReference type="ARBA" id="ARBA00004337"/>
    </source>
</evidence>
<evidence type="ECO:0000256" key="10">
    <source>
        <dbReference type="ARBA" id="ARBA00023136"/>
    </source>
</evidence>
<dbReference type="Proteomes" id="UP000287033">
    <property type="component" value="Unassembled WGS sequence"/>
</dbReference>
<dbReference type="EMBL" id="BEZZ01003190">
    <property type="protein sequence ID" value="GCC19128.1"/>
    <property type="molecule type" value="Genomic_DNA"/>
</dbReference>